<name>A0A844W3G8_9RHOB</name>
<feature type="transmembrane region" description="Helical" evidence="5">
    <location>
        <begin position="59"/>
        <end position="78"/>
    </location>
</feature>
<feature type="transmembrane region" description="Helical" evidence="5">
    <location>
        <begin position="6"/>
        <end position="25"/>
    </location>
</feature>
<keyword evidence="2 5" id="KW-0812">Transmembrane</keyword>
<protein>
    <submittedName>
        <fullName evidence="6">YnfA family protein</fullName>
    </submittedName>
</protein>
<evidence type="ECO:0000256" key="4">
    <source>
        <dbReference type="ARBA" id="ARBA00023136"/>
    </source>
</evidence>
<dbReference type="NCBIfam" id="NF002586">
    <property type="entry name" value="PRK02237.1"/>
    <property type="match status" value="1"/>
</dbReference>
<dbReference type="InterPro" id="IPR003844">
    <property type="entry name" value="UPF0060"/>
</dbReference>
<evidence type="ECO:0000256" key="3">
    <source>
        <dbReference type="ARBA" id="ARBA00022989"/>
    </source>
</evidence>
<dbReference type="GO" id="GO:0005886">
    <property type="term" value="C:plasma membrane"/>
    <property type="evidence" value="ECO:0007669"/>
    <property type="project" value="UniProtKB-SubCell"/>
</dbReference>
<dbReference type="Pfam" id="PF02694">
    <property type="entry name" value="UPF0060"/>
    <property type="match status" value="1"/>
</dbReference>
<organism evidence="6 7">
    <name type="scientific">Pseudooceanicola pacificus</name>
    <dbReference type="NCBI Taxonomy" id="2676438"/>
    <lineage>
        <taxon>Bacteria</taxon>
        <taxon>Pseudomonadati</taxon>
        <taxon>Pseudomonadota</taxon>
        <taxon>Alphaproteobacteria</taxon>
        <taxon>Rhodobacterales</taxon>
        <taxon>Paracoccaceae</taxon>
        <taxon>Pseudooceanicola</taxon>
    </lineage>
</organism>
<dbReference type="Proteomes" id="UP000443843">
    <property type="component" value="Unassembled WGS sequence"/>
</dbReference>
<evidence type="ECO:0000313" key="7">
    <source>
        <dbReference type="Proteomes" id="UP000443843"/>
    </source>
</evidence>
<keyword evidence="7" id="KW-1185">Reference proteome</keyword>
<dbReference type="InterPro" id="IPR037185">
    <property type="entry name" value="EmrE-like"/>
</dbReference>
<reference evidence="6 7" key="1">
    <citation type="submission" date="2019-11" db="EMBL/GenBank/DDBJ databases">
        <title>Pseudooceanicola pacifica sp. nov., isolated from deep-sea sediment of the Pacific Ocean.</title>
        <authorList>
            <person name="Lyu L."/>
        </authorList>
    </citation>
    <scope>NUCLEOTIDE SEQUENCE [LARGE SCALE GENOMIC DNA]</scope>
    <source>
        <strain evidence="6 7">216_PA32_1</strain>
    </source>
</reference>
<dbReference type="RefSeq" id="WP_160381520.1">
    <property type="nucleotide sequence ID" value="NZ_WNXQ01000002.1"/>
</dbReference>
<comment type="similarity">
    <text evidence="5">Belongs to the UPF0060 family.</text>
</comment>
<sequence>MTTLAIYLAAAVAELTGCFAVWAWARLDRSPLWLVPGMASLALFAWLLTLSAADQSGRAFAIYGGVYIVASLVWLWLVDGQRPDVWDIAGATVCLAGAAIMLWAPRGG</sequence>
<feature type="transmembrane region" description="Helical" evidence="5">
    <location>
        <begin position="32"/>
        <end position="53"/>
    </location>
</feature>
<dbReference type="EMBL" id="WNXQ01000002">
    <property type="protein sequence ID" value="MWB77254.1"/>
    <property type="molecule type" value="Genomic_DNA"/>
</dbReference>
<gene>
    <name evidence="6" type="ORF">GLS40_04385</name>
</gene>
<dbReference type="AlphaFoldDB" id="A0A844W3G8"/>
<evidence type="ECO:0000256" key="1">
    <source>
        <dbReference type="ARBA" id="ARBA00022475"/>
    </source>
</evidence>
<dbReference type="HAMAP" id="MF_00010">
    <property type="entry name" value="UPF0060"/>
    <property type="match status" value="1"/>
</dbReference>
<proteinExistence type="inferred from homology"/>
<accession>A0A844W3G8</accession>
<keyword evidence="1 5" id="KW-1003">Cell membrane</keyword>
<keyword evidence="4 5" id="KW-0472">Membrane</keyword>
<evidence type="ECO:0000313" key="6">
    <source>
        <dbReference type="EMBL" id="MWB77254.1"/>
    </source>
</evidence>
<feature type="transmembrane region" description="Helical" evidence="5">
    <location>
        <begin position="85"/>
        <end position="104"/>
    </location>
</feature>
<dbReference type="PANTHER" id="PTHR36116">
    <property type="entry name" value="UPF0060 MEMBRANE PROTEIN YNFA"/>
    <property type="match status" value="1"/>
</dbReference>
<evidence type="ECO:0000256" key="5">
    <source>
        <dbReference type="HAMAP-Rule" id="MF_00010"/>
    </source>
</evidence>
<keyword evidence="3 5" id="KW-1133">Transmembrane helix</keyword>
<evidence type="ECO:0000256" key="2">
    <source>
        <dbReference type="ARBA" id="ARBA00022692"/>
    </source>
</evidence>
<comment type="caution">
    <text evidence="6">The sequence shown here is derived from an EMBL/GenBank/DDBJ whole genome shotgun (WGS) entry which is preliminary data.</text>
</comment>
<dbReference type="PANTHER" id="PTHR36116:SF1">
    <property type="entry name" value="UPF0060 MEMBRANE PROTEIN YNFA"/>
    <property type="match status" value="1"/>
</dbReference>
<dbReference type="SUPFAM" id="SSF103481">
    <property type="entry name" value="Multidrug resistance efflux transporter EmrE"/>
    <property type="match status" value="1"/>
</dbReference>
<comment type="subcellular location">
    <subcellularLocation>
        <location evidence="5">Cell membrane</location>
        <topology evidence="5">Multi-pass membrane protein</topology>
    </subcellularLocation>
</comment>